<accession>A0ABV6JCA7</accession>
<name>A0ABV6JCA7_9BACL</name>
<organism evidence="1 2">
    <name type="scientific">Paenibacillus mendelii</name>
    <dbReference type="NCBI Taxonomy" id="206163"/>
    <lineage>
        <taxon>Bacteria</taxon>
        <taxon>Bacillati</taxon>
        <taxon>Bacillota</taxon>
        <taxon>Bacilli</taxon>
        <taxon>Bacillales</taxon>
        <taxon>Paenibacillaceae</taxon>
        <taxon>Paenibacillus</taxon>
    </lineage>
</organism>
<dbReference type="RefSeq" id="WP_204821712.1">
    <property type="nucleotide sequence ID" value="NZ_JANHOF010000008.1"/>
</dbReference>
<dbReference type="EMBL" id="JBHLVF010000034">
    <property type="protein sequence ID" value="MFC0393522.1"/>
    <property type="molecule type" value="Genomic_DNA"/>
</dbReference>
<evidence type="ECO:0000313" key="2">
    <source>
        <dbReference type="Proteomes" id="UP001589818"/>
    </source>
</evidence>
<dbReference type="Proteomes" id="UP001589818">
    <property type="component" value="Unassembled WGS sequence"/>
</dbReference>
<dbReference type="Pfam" id="PF14398">
    <property type="entry name" value="ATPgrasp_YheCD"/>
    <property type="match status" value="1"/>
</dbReference>
<sequence length="251" mass="28644">MNYKSTTIKSKWTKTKWINRSANLRKYVPQTLPFSRSSLSSMLAQYSTVFFKPTGGTGGFNIFRIKKQAKGYQIQHNSTKTHYVTLDALYEQLKKRARGSSYLLQKGIKLAETKGRPFDIRVMVQKTNKGAWNSTALFTKIGKPGKVATNYTQGGKIGFFPQTLSGAGFSKDRIAQKQAELKRLGVSVGRLFDGYSRGFRELGLDVALDKEGRVWILEVNTRPQFYPLKNMKDKSMYRNIMSYARQYGRKK</sequence>
<keyword evidence="2" id="KW-1185">Reference proteome</keyword>
<comment type="caution">
    <text evidence="1">The sequence shown here is derived from an EMBL/GenBank/DDBJ whole genome shotgun (WGS) entry which is preliminary data.</text>
</comment>
<dbReference type="SUPFAM" id="SSF56059">
    <property type="entry name" value="Glutathione synthetase ATP-binding domain-like"/>
    <property type="match status" value="1"/>
</dbReference>
<protein>
    <submittedName>
        <fullName evidence="1">YheC/YheD family protein</fullName>
    </submittedName>
</protein>
<dbReference type="InterPro" id="IPR026838">
    <property type="entry name" value="YheC/D"/>
</dbReference>
<proteinExistence type="predicted"/>
<reference evidence="1 2" key="1">
    <citation type="submission" date="2024-09" db="EMBL/GenBank/DDBJ databases">
        <authorList>
            <person name="Sun Q."/>
            <person name="Mori K."/>
        </authorList>
    </citation>
    <scope>NUCLEOTIDE SEQUENCE [LARGE SCALE GENOMIC DNA]</scope>
    <source>
        <strain evidence="1 2">CCM 4839</strain>
    </source>
</reference>
<dbReference type="Gene3D" id="3.30.470.20">
    <property type="entry name" value="ATP-grasp fold, B domain"/>
    <property type="match status" value="1"/>
</dbReference>
<evidence type="ECO:0000313" key="1">
    <source>
        <dbReference type="EMBL" id="MFC0393522.1"/>
    </source>
</evidence>
<gene>
    <name evidence="1" type="ORF">ACFFJ8_19385</name>
</gene>